<name>A0A2U3LQR9_9FIRM</name>
<dbReference type="NCBIfam" id="TIGR00277">
    <property type="entry name" value="HDIG"/>
    <property type="match status" value="1"/>
</dbReference>
<proteinExistence type="predicted"/>
<dbReference type="CDD" id="cd00077">
    <property type="entry name" value="HDc"/>
    <property type="match status" value="1"/>
</dbReference>
<dbReference type="Pfam" id="PF01966">
    <property type="entry name" value="HD"/>
    <property type="match status" value="1"/>
</dbReference>
<evidence type="ECO:0000313" key="3">
    <source>
        <dbReference type="Proteomes" id="UP000238916"/>
    </source>
</evidence>
<reference evidence="3" key="1">
    <citation type="submission" date="2018-02" db="EMBL/GenBank/DDBJ databases">
        <authorList>
            <person name="Hausmann B."/>
        </authorList>
    </citation>
    <scope>NUCLEOTIDE SEQUENCE [LARGE SCALE GENOMIC DNA]</scope>
    <source>
        <strain evidence="3">Peat soil MAG SbF1</strain>
    </source>
</reference>
<dbReference type="Gene3D" id="1.10.3210.10">
    <property type="entry name" value="Hypothetical protein af1432"/>
    <property type="match status" value="1"/>
</dbReference>
<dbReference type="PROSITE" id="PS51831">
    <property type="entry name" value="HD"/>
    <property type="match status" value="1"/>
</dbReference>
<sequence>MSKYFLYCAGYYPYLNEIFIIGVIGRWEWDNILNLMARVNQLLEHEDYNCYMEKISGLEKERRFCKHGFEHGLNVARVAYAYMLETGEAILPKEVVYAAAFLHDIGRWVEYQTGEDHAEVSARLALPLLEVCQYSSEDIQIILQGIREHRRQPGDNLTPLGEALALADDWARDCRHCSAQTQCYKFNYTMKQIMF</sequence>
<organism evidence="2 3">
    <name type="scientific">Candidatus Desulfosporosinus infrequens</name>
    <dbReference type="NCBI Taxonomy" id="2043169"/>
    <lineage>
        <taxon>Bacteria</taxon>
        <taxon>Bacillati</taxon>
        <taxon>Bacillota</taxon>
        <taxon>Clostridia</taxon>
        <taxon>Eubacteriales</taxon>
        <taxon>Desulfitobacteriaceae</taxon>
        <taxon>Desulfosporosinus</taxon>
    </lineage>
</organism>
<dbReference type="AlphaFoldDB" id="A0A2U3LQR9"/>
<protein>
    <recommendedName>
        <fullName evidence="1">HD domain-containing protein</fullName>
    </recommendedName>
</protein>
<dbReference type="InterPro" id="IPR006675">
    <property type="entry name" value="HDIG_dom"/>
</dbReference>
<dbReference type="EMBL" id="OMOF01000712">
    <property type="protein sequence ID" value="SPF54202.1"/>
    <property type="molecule type" value="Genomic_DNA"/>
</dbReference>
<evidence type="ECO:0000259" key="1">
    <source>
        <dbReference type="PROSITE" id="PS51831"/>
    </source>
</evidence>
<gene>
    <name evidence="2" type="ORF">SBF1_740043</name>
</gene>
<dbReference type="InterPro" id="IPR006674">
    <property type="entry name" value="HD_domain"/>
</dbReference>
<dbReference type="Proteomes" id="UP000238916">
    <property type="component" value="Unassembled WGS sequence"/>
</dbReference>
<dbReference type="SMART" id="SM00471">
    <property type="entry name" value="HDc"/>
    <property type="match status" value="1"/>
</dbReference>
<evidence type="ECO:0000313" key="2">
    <source>
        <dbReference type="EMBL" id="SPF54202.1"/>
    </source>
</evidence>
<dbReference type="InterPro" id="IPR003607">
    <property type="entry name" value="HD/PDEase_dom"/>
</dbReference>
<feature type="domain" description="HD" evidence="1">
    <location>
        <begin position="68"/>
        <end position="173"/>
    </location>
</feature>
<dbReference type="SUPFAM" id="SSF109604">
    <property type="entry name" value="HD-domain/PDEase-like"/>
    <property type="match status" value="1"/>
</dbReference>
<accession>A0A2U3LQR9</accession>